<dbReference type="AlphaFoldDB" id="A0A927MWH7"/>
<dbReference type="Proteomes" id="UP000638648">
    <property type="component" value="Unassembled WGS sequence"/>
</dbReference>
<evidence type="ECO:0000313" key="5">
    <source>
        <dbReference type="Proteomes" id="UP000638648"/>
    </source>
</evidence>
<dbReference type="InterPro" id="IPR032379">
    <property type="entry name" value="DUF4874"/>
</dbReference>
<evidence type="ECO:0000259" key="2">
    <source>
        <dbReference type="Pfam" id="PF16116"/>
    </source>
</evidence>
<protein>
    <recommendedName>
        <fullName evidence="6">DUF4832 domain-containing protein</fullName>
    </recommendedName>
</protein>
<sequence length="515" mass="56457">MKRTLSAVVALGAGLLLAGLAGAPAGAATAGAAAPDNRSVTTYEPSTENIANPERGFYHSTETHYRADGSGYTPFKLDTLRKWREQEHITQVLRVFYLEKFAGTDQIDPAYLDLLRADFATARAAGLKVIVRFAYAQPKDDFPYLPPYGDAPRERVLKHISQLAPVLRANTDVIATVQAGFIGLWGEGYYTDYFAADPSNPGVLTSRDWANRRAVFSALLRALPKTRTIDVRTMQMKQKTLDRPSGTEGALTAEEAFSGSPASRIGHHNDCFLASADDFGTFLSDPITLDQEYLAQETQFVPIGGETCGVDAPRSEWDSAKAEMTRYHYSYLNTDYNHSVLDSWGDNIEEARQRLGYRFRLTEGEFTNAVRPGHSFDVDLTLHNDGWASPYNPRSVELILAGEHKSYTVNVPSDPRRWAAGTDAEISAKVCANVPPGQYRLMLNLPDPESRLHSQQAMPGGTASYNSAYAIQLANNGVWQPETGYNDLGQTLVVGPHEASTSSCGGALHPQPTKR</sequence>
<organism evidence="4 5">
    <name type="scientific">Actinopolymorpha pittospori</name>
    <dbReference type="NCBI Taxonomy" id="648752"/>
    <lineage>
        <taxon>Bacteria</taxon>
        <taxon>Bacillati</taxon>
        <taxon>Actinomycetota</taxon>
        <taxon>Actinomycetes</taxon>
        <taxon>Propionibacteriales</taxon>
        <taxon>Actinopolymorphaceae</taxon>
        <taxon>Actinopolymorpha</taxon>
    </lineage>
</organism>
<proteinExistence type="predicted"/>
<feature type="signal peptide" evidence="1">
    <location>
        <begin position="1"/>
        <end position="27"/>
    </location>
</feature>
<name>A0A927MWH7_9ACTN</name>
<feature type="domain" description="DUF4874" evidence="3">
    <location>
        <begin position="52"/>
        <end position="235"/>
    </location>
</feature>
<evidence type="ECO:0008006" key="6">
    <source>
        <dbReference type="Google" id="ProtNLM"/>
    </source>
</evidence>
<dbReference type="InterPro" id="IPR032267">
    <property type="entry name" value="DUF4832"/>
</dbReference>
<keyword evidence="5" id="KW-1185">Reference proteome</keyword>
<dbReference type="EMBL" id="JADBEM010000001">
    <property type="protein sequence ID" value="MBE1607544.1"/>
    <property type="molecule type" value="Genomic_DNA"/>
</dbReference>
<gene>
    <name evidence="4" type="ORF">HEB94_004392</name>
</gene>
<evidence type="ECO:0000313" key="4">
    <source>
        <dbReference type="EMBL" id="MBE1607544.1"/>
    </source>
</evidence>
<feature type="domain" description="DUF4832" evidence="2">
    <location>
        <begin position="264"/>
        <end position="455"/>
    </location>
</feature>
<dbReference type="RefSeq" id="WP_192751473.1">
    <property type="nucleotide sequence ID" value="NZ_BAABJL010000207.1"/>
</dbReference>
<evidence type="ECO:0000256" key="1">
    <source>
        <dbReference type="SAM" id="SignalP"/>
    </source>
</evidence>
<evidence type="ECO:0000259" key="3">
    <source>
        <dbReference type="Pfam" id="PF16173"/>
    </source>
</evidence>
<reference evidence="4" key="1">
    <citation type="submission" date="2020-10" db="EMBL/GenBank/DDBJ databases">
        <title>Sequencing the genomes of 1000 actinobacteria strains.</title>
        <authorList>
            <person name="Klenk H.-P."/>
        </authorList>
    </citation>
    <scope>NUCLEOTIDE SEQUENCE</scope>
    <source>
        <strain evidence="4">DSM 45354</strain>
    </source>
</reference>
<dbReference type="Pfam" id="PF16116">
    <property type="entry name" value="DUF4832"/>
    <property type="match status" value="1"/>
</dbReference>
<dbReference type="Pfam" id="PF16173">
    <property type="entry name" value="DUF4874"/>
    <property type="match status" value="1"/>
</dbReference>
<feature type="chain" id="PRO_5037871006" description="DUF4832 domain-containing protein" evidence="1">
    <location>
        <begin position="28"/>
        <end position="515"/>
    </location>
</feature>
<comment type="caution">
    <text evidence="4">The sequence shown here is derived from an EMBL/GenBank/DDBJ whole genome shotgun (WGS) entry which is preliminary data.</text>
</comment>
<accession>A0A927MWH7</accession>
<keyword evidence="1" id="KW-0732">Signal</keyword>